<organism evidence="6 7">
    <name type="scientific">Trichogramma brassicae</name>
    <dbReference type="NCBI Taxonomy" id="86971"/>
    <lineage>
        <taxon>Eukaryota</taxon>
        <taxon>Metazoa</taxon>
        <taxon>Ecdysozoa</taxon>
        <taxon>Arthropoda</taxon>
        <taxon>Hexapoda</taxon>
        <taxon>Insecta</taxon>
        <taxon>Pterygota</taxon>
        <taxon>Neoptera</taxon>
        <taxon>Endopterygota</taxon>
        <taxon>Hymenoptera</taxon>
        <taxon>Apocrita</taxon>
        <taxon>Proctotrupomorpha</taxon>
        <taxon>Chalcidoidea</taxon>
        <taxon>Trichogrammatidae</taxon>
        <taxon>Trichogramma</taxon>
    </lineage>
</organism>
<dbReference type="InterPro" id="IPR029043">
    <property type="entry name" value="GcvT/YgfZ_C"/>
</dbReference>
<dbReference type="Gene3D" id="3.30.1360.120">
    <property type="entry name" value="Probable tRNA modification gtpase trme, domain 1"/>
    <property type="match status" value="1"/>
</dbReference>
<dbReference type="InterPro" id="IPR027266">
    <property type="entry name" value="TrmE/GcvT-like"/>
</dbReference>
<evidence type="ECO:0000313" key="7">
    <source>
        <dbReference type="Proteomes" id="UP000479190"/>
    </source>
</evidence>
<dbReference type="AlphaFoldDB" id="A0A6H5IT18"/>
<dbReference type="PANTHER" id="PTHR43757:SF11">
    <property type="entry name" value="SARCOSINE DEHYDROGENASE"/>
    <property type="match status" value="1"/>
</dbReference>
<dbReference type="InterPro" id="IPR013977">
    <property type="entry name" value="GcvT_C"/>
</dbReference>
<dbReference type="Pfam" id="PF01571">
    <property type="entry name" value="GCV_T"/>
    <property type="match status" value="1"/>
</dbReference>
<dbReference type="SUPFAM" id="SSF51905">
    <property type="entry name" value="FAD/NAD(P)-binding domain"/>
    <property type="match status" value="1"/>
</dbReference>
<dbReference type="Gene3D" id="2.40.30.110">
    <property type="entry name" value="Aminomethyltransferase beta-barrel domains"/>
    <property type="match status" value="1"/>
</dbReference>
<dbReference type="SUPFAM" id="SSF103025">
    <property type="entry name" value="Folate-binding domain"/>
    <property type="match status" value="1"/>
</dbReference>
<dbReference type="InterPro" id="IPR032503">
    <property type="entry name" value="FAO_M"/>
</dbReference>
<dbReference type="InterPro" id="IPR028896">
    <property type="entry name" value="GcvT/YgfZ/DmdA"/>
</dbReference>
<name>A0A6H5IT18_9HYME</name>
<sequence>MCWSLRPCETEIGLLRSTQRLAAELQEQLEEGESSGWSQNGGLFIAHSEQRMDEYRRLVDIGKVFGVGARMIDSLAAKELFPLLDERAFLGAIHSPKDGLLEPAQMVAALVKLSKRRGAEVFEDCPVTRILMDEKMFGARHVTGVETEHGVIRTDKVLNACGAWSKKLAKSMKLDIPLTPMKHAYVVTEALAGDAVRGCPNIRDHDYSIYIKVQGDSLHIGGYEANPIILRCVPKDFKFGLYDLDWNVFNAHLESMVSLVPELGKTGIKSTVCGPESFTPDHKPIMGEDPRCSGFFYSCGYNSAGMMLSGGCGEEIAEWIINGRPKAHMFFYDIRRFTPEQSKDMVWANERSHEAYVKNYSIVFPHDQPLAGRNFQTSPFHELLLKSGAVMEERQGWERPGWYLSDESTAPVPAYDYYGSYGTTRHQGNRYIDLLAQDHTFDFPPHFDNIREEALACRNNAALFDLSYFGKFYLCGPDAQKAADYLFTAKTDSDIDKTVYTTMLNAKGGTEADCTITWILPGSSSVVDPIFKGKALYIVSAGLSSYHTWAHIRRVIAEKGFNVSLSDATNQMGVLSLQGQNSQKILQNIVNEDLFADDFPFSTSKLMKANGRKVRLFRISFVGELGYELHVPLESCERVYRGIMEYGKRWRLKLAGYRALYSLSCEKGYHLWNSDLRSDDSPLEANLGFTCRKDGKYLGSQAVEELRKSGVKKRLVTLHVKHQVPMWGLETVYRDGEIVGYLRRAEYAHYFGYSIGHAYIKHPRGEMVTKEFLEAGNYEVEIKGKLFPADMYLKSPFDPQNKRLLNVYHEFYDNN</sequence>
<dbReference type="GO" id="GO:0005739">
    <property type="term" value="C:mitochondrion"/>
    <property type="evidence" value="ECO:0007669"/>
    <property type="project" value="TreeGrafter"/>
</dbReference>
<dbReference type="Gene3D" id="3.50.50.60">
    <property type="entry name" value="FAD/NAD(P)-binding domain"/>
    <property type="match status" value="1"/>
</dbReference>
<evidence type="ECO:0000259" key="3">
    <source>
        <dbReference type="Pfam" id="PF01571"/>
    </source>
</evidence>
<evidence type="ECO:0000256" key="1">
    <source>
        <dbReference type="ARBA" id="ARBA00008609"/>
    </source>
</evidence>
<dbReference type="Pfam" id="PF16350">
    <property type="entry name" value="FAO_M"/>
    <property type="match status" value="1"/>
</dbReference>
<dbReference type="FunFam" id="3.50.50.60:FF:000769">
    <property type="entry name" value="Sarcosine dehydrogenase"/>
    <property type="match status" value="1"/>
</dbReference>
<dbReference type="EMBL" id="CADCXV010000876">
    <property type="protein sequence ID" value="CAB0037881.1"/>
    <property type="molecule type" value="Genomic_DNA"/>
</dbReference>
<proteinExistence type="inferred from homology"/>
<keyword evidence="7" id="KW-1185">Reference proteome</keyword>
<feature type="domain" description="GCVT N-terminal" evidence="3">
    <location>
        <begin position="380"/>
        <end position="694"/>
    </location>
</feature>
<dbReference type="PANTHER" id="PTHR43757">
    <property type="entry name" value="AMINOMETHYLTRANSFERASE"/>
    <property type="match status" value="1"/>
</dbReference>
<feature type="domain" description="FAD dependent oxidoreductase central" evidence="5">
    <location>
        <begin position="322"/>
        <end position="378"/>
    </location>
</feature>
<feature type="domain" description="Aminomethyltransferase C-terminal" evidence="4">
    <location>
        <begin position="713"/>
        <end position="797"/>
    </location>
</feature>
<accession>A0A6H5IT18</accession>
<dbReference type="InterPro" id="IPR036188">
    <property type="entry name" value="FAD/NAD-bd_sf"/>
</dbReference>
<dbReference type="SUPFAM" id="SSF54373">
    <property type="entry name" value="FAD-linked reductases, C-terminal domain"/>
    <property type="match status" value="1"/>
</dbReference>
<protein>
    <recommendedName>
        <fullName evidence="8">Sarcosine dehydrogenase, mitochondrial</fullName>
    </recommendedName>
</protein>
<dbReference type="SUPFAM" id="SSF101790">
    <property type="entry name" value="Aminomethyltransferase beta-barrel domain"/>
    <property type="match status" value="1"/>
</dbReference>
<evidence type="ECO:0000259" key="5">
    <source>
        <dbReference type="Pfam" id="PF16350"/>
    </source>
</evidence>
<dbReference type="OrthoDB" id="498204at2759"/>
<evidence type="ECO:0008006" key="8">
    <source>
        <dbReference type="Google" id="ProtNLM"/>
    </source>
</evidence>
<dbReference type="FunFam" id="2.40.30.110:FF:000008">
    <property type="entry name" value="Sarcosine dehydrogenase"/>
    <property type="match status" value="1"/>
</dbReference>
<reference evidence="6 7" key="1">
    <citation type="submission" date="2020-02" db="EMBL/GenBank/DDBJ databases">
        <authorList>
            <person name="Ferguson B K."/>
        </authorList>
    </citation>
    <scope>NUCLEOTIDE SEQUENCE [LARGE SCALE GENOMIC DNA]</scope>
</reference>
<dbReference type="Pfam" id="PF08669">
    <property type="entry name" value="GCV_T_C"/>
    <property type="match status" value="1"/>
</dbReference>
<dbReference type="Pfam" id="PF01266">
    <property type="entry name" value="DAO"/>
    <property type="match status" value="1"/>
</dbReference>
<feature type="domain" description="FAD dependent oxidoreductase" evidence="2">
    <location>
        <begin position="18"/>
        <end position="319"/>
    </location>
</feature>
<dbReference type="InterPro" id="IPR006076">
    <property type="entry name" value="FAD-dep_OxRdtase"/>
</dbReference>
<dbReference type="Proteomes" id="UP000479190">
    <property type="component" value="Unassembled WGS sequence"/>
</dbReference>
<comment type="similarity">
    <text evidence="1">Belongs to the GcvT family.</text>
</comment>
<gene>
    <name evidence="6" type="ORF">TBRA_LOCUS9689</name>
</gene>
<dbReference type="Gene3D" id="3.30.70.1400">
    <property type="entry name" value="Aminomethyltransferase beta-barrel domains"/>
    <property type="match status" value="1"/>
</dbReference>
<evidence type="ECO:0000313" key="6">
    <source>
        <dbReference type="EMBL" id="CAB0037881.1"/>
    </source>
</evidence>
<evidence type="ECO:0000259" key="2">
    <source>
        <dbReference type="Pfam" id="PF01266"/>
    </source>
</evidence>
<dbReference type="Gene3D" id="3.30.9.10">
    <property type="entry name" value="D-Amino Acid Oxidase, subunit A, domain 2"/>
    <property type="match status" value="1"/>
</dbReference>
<evidence type="ECO:0000259" key="4">
    <source>
        <dbReference type="Pfam" id="PF08669"/>
    </source>
</evidence>
<dbReference type="InterPro" id="IPR006222">
    <property type="entry name" value="GCVT_N"/>
</dbReference>